<feature type="transmembrane region" description="Helical" evidence="1">
    <location>
        <begin position="6"/>
        <end position="26"/>
    </location>
</feature>
<dbReference type="Proteomes" id="UP000198552">
    <property type="component" value="Unassembled WGS sequence"/>
</dbReference>
<evidence type="ECO:0008006" key="4">
    <source>
        <dbReference type="Google" id="ProtNLM"/>
    </source>
</evidence>
<sequence>MTEMNPIGWGLVWTSVAIALFLLPLLPAFTELRQRRDIGPIPIDDADSGETAYRLQVLAPQLPDLASVEQAGSWLKGEAYVVPIAVHIPSVRTSRAVRMEQDATADILISGMRLEMERGAQVRHLVHAESIVSHGPVVLNGRTSAESLVVLAAGSQAFRMAAPCIVTAPLLVPPEDVEAEGAPTPLALMPERHAGDLLIEAGEVRFADLVVGGNLLLGEGARVVGHVKAHGNIDLAEGASAQGALFAEGQIRCRGFNRIQGPISAGWRVELGRGTHAGSPSIPCSVSGWDVVLGPSVAVFGAIASVGGCHVSEEAS</sequence>
<keyword evidence="1" id="KW-0472">Membrane</keyword>
<reference evidence="3" key="1">
    <citation type="submission" date="2016-10" db="EMBL/GenBank/DDBJ databases">
        <authorList>
            <person name="Varghese N."/>
            <person name="Submissions S."/>
        </authorList>
    </citation>
    <scope>NUCLEOTIDE SEQUENCE [LARGE SCALE GENOMIC DNA]</scope>
    <source>
        <strain evidence="3">EPL6</strain>
    </source>
</reference>
<evidence type="ECO:0000313" key="3">
    <source>
        <dbReference type="Proteomes" id="UP000198552"/>
    </source>
</evidence>
<evidence type="ECO:0000256" key="1">
    <source>
        <dbReference type="SAM" id="Phobius"/>
    </source>
</evidence>
<dbReference type="OrthoDB" id="8908118at2"/>
<accession>A0A1G9PNG9</accession>
<keyword evidence="1" id="KW-0812">Transmembrane</keyword>
<keyword evidence="1" id="KW-1133">Transmembrane helix</keyword>
<dbReference type="RefSeq" id="WP_091566334.1">
    <property type="nucleotide sequence ID" value="NZ_FNHP01000001.1"/>
</dbReference>
<protein>
    <recommendedName>
        <fullName evidence="4">Polymer-forming protein</fullName>
    </recommendedName>
</protein>
<name>A0A1G9PNG9_9BURK</name>
<dbReference type="STRING" id="1527607.SAMN05428957_101527"/>
<keyword evidence="3" id="KW-1185">Reference proteome</keyword>
<evidence type="ECO:0000313" key="2">
    <source>
        <dbReference type="EMBL" id="SDM00264.1"/>
    </source>
</evidence>
<proteinExistence type="predicted"/>
<organism evidence="2 3">
    <name type="scientific">Oryzisolibacter propanilivorax</name>
    <dbReference type="NCBI Taxonomy" id="1527607"/>
    <lineage>
        <taxon>Bacteria</taxon>
        <taxon>Pseudomonadati</taxon>
        <taxon>Pseudomonadota</taxon>
        <taxon>Betaproteobacteria</taxon>
        <taxon>Burkholderiales</taxon>
        <taxon>Comamonadaceae</taxon>
        <taxon>Oryzisolibacter</taxon>
    </lineage>
</organism>
<gene>
    <name evidence="2" type="ORF">SAMN05428957_101527</name>
</gene>
<dbReference type="EMBL" id="FNHP01000001">
    <property type="protein sequence ID" value="SDM00264.1"/>
    <property type="molecule type" value="Genomic_DNA"/>
</dbReference>
<dbReference type="AlphaFoldDB" id="A0A1G9PNG9"/>